<comment type="caution">
    <text evidence="2">The sequence shown here is derived from an EMBL/GenBank/DDBJ whole genome shotgun (WGS) entry which is preliminary data.</text>
</comment>
<dbReference type="InterPro" id="IPR009061">
    <property type="entry name" value="DNA-bd_dom_put_sf"/>
</dbReference>
<dbReference type="SUPFAM" id="SSF46955">
    <property type="entry name" value="Putative DNA-binding domain"/>
    <property type="match status" value="1"/>
</dbReference>
<gene>
    <name evidence="2" type="ORF">SAMN05444410_102248</name>
</gene>
<name>A0A8X8LAJ6_9BACT</name>
<dbReference type="GO" id="GO:0003677">
    <property type="term" value="F:DNA binding"/>
    <property type="evidence" value="ECO:0007669"/>
    <property type="project" value="InterPro"/>
</dbReference>
<dbReference type="AlphaFoldDB" id="A0A8X8LAJ6"/>
<evidence type="ECO:0000313" key="2">
    <source>
        <dbReference type="EMBL" id="SDW41601.1"/>
    </source>
</evidence>
<dbReference type="NCBIfam" id="TIGR01764">
    <property type="entry name" value="excise"/>
    <property type="match status" value="1"/>
</dbReference>
<sequence>MAYKHAARREKLEIAKIETSITGKIRTKVNFPGLVGKELLTITEASALLNITHVTLRRWIKESRIISSKIGKKHLIRREYLDALIQ</sequence>
<dbReference type="Gene3D" id="3.90.105.50">
    <property type="match status" value="1"/>
</dbReference>
<feature type="domain" description="Helix-turn-helix" evidence="1">
    <location>
        <begin position="39"/>
        <end position="86"/>
    </location>
</feature>
<dbReference type="InterPro" id="IPR010093">
    <property type="entry name" value="SinI_DNA-bd"/>
</dbReference>
<evidence type="ECO:0000313" key="3">
    <source>
        <dbReference type="Proteomes" id="UP000198711"/>
    </source>
</evidence>
<keyword evidence="3" id="KW-1185">Reference proteome</keyword>
<evidence type="ECO:0000259" key="1">
    <source>
        <dbReference type="Pfam" id="PF12728"/>
    </source>
</evidence>
<protein>
    <submittedName>
        <fullName evidence="2">DNA binding domain-containing protein, excisionase family</fullName>
    </submittedName>
</protein>
<dbReference type="EMBL" id="FNNO01000002">
    <property type="protein sequence ID" value="SDW41601.1"/>
    <property type="molecule type" value="Genomic_DNA"/>
</dbReference>
<accession>A0A8X8LAJ6</accession>
<proteinExistence type="predicted"/>
<organism evidence="2 3">
    <name type="scientific">Hydrobacter penzbergensis</name>
    <dbReference type="NCBI Taxonomy" id="1235997"/>
    <lineage>
        <taxon>Bacteria</taxon>
        <taxon>Pseudomonadati</taxon>
        <taxon>Bacteroidota</taxon>
        <taxon>Chitinophagia</taxon>
        <taxon>Chitinophagales</taxon>
        <taxon>Chitinophagaceae</taxon>
        <taxon>Hydrobacter</taxon>
    </lineage>
</organism>
<dbReference type="Proteomes" id="UP000198711">
    <property type="component" value="Unassembled WGS sequence"/>
</dbReference>
<dbReference type="Pfam" id="PF12728">
    <property type="entry name" value="HTH_17"/>
    <property type="match status" value="1"/>
</dbReference>
<dbReference type="RefSeq" id="WP_257574702.1">
    <property type="nucleotide sequence ID" value="NZ_FNNO01000002.1"/>
</dbReference>
<reference evidence="2 3" key="1">
    <citation type="submission" date="2016-10" db="EMBL/GenBank/DDBJ databases">
        <authorList>
            <person name="Varghese N."/>
            <person name="Submissions S."/>
        </authorList>
    </citation>
    <scope>NUCLEOTIDE SEQUENCE [LARGE SCALE GENOMIC DNA]</scope>
    <source>
        <strain evidence="2 3">DSM 25353</strain>
    </source>
</reference>
<dbReference type="InterPro" id="IPR038148">
    <property type="entry name" value="Tn1545/Tn916_Xis"/>
</dbReference>
<dbReference type="InterPro" id="IPR041657">
    <property type="entry name" value="HTH_17"/>
</dbReference>